<dbReference type="AlphaFoldDB" id="A0A6G1IVU2"/>
<feature type="signal peptide" evidence="3">
    <location>
        <begin position="1"/>
        <end position="22"/>
    </location>
</feature>
<evidence type="ECO:0000313" key="4">
    <source>
        <dbReference type="EMBL" id="KAF2682100.1"/>
    </source>
</evidence>
<feature type="transmembrane region" description="Helical" evidence="2">
    <location>
        <begin position="217"/>
        <end position="242"/>
    </location>
</feature>
<evidence type="ECO:0000256" key="3">
    <source>
        <dbReference type="SAM" id="SignalP"/>
    </source>
</evidence>
<evidence type="ECO:0000256" key="1">
    <source>
        <dbReference type="SAM" id="MobiDB-lite"/>
    </source>
</evidence>
<organism evidence="4 5">
    <name type="scientific">Lentithecium fluviatile CBS 122367</name>
    <dbReference type="NCBI Taxonomy" id="1168545"/>
    <lineage>
        <taxon>Eukaryota</taxon>
        <taxon>Fungi</taxon>
        <taxon>Dikarya</taxon>
        <taxon>Ascomycota</taxon>
        <taxon>Pezizomycotina</taxon>
        <taxon>Dothideomycetes</taxon>
        <taxon>Pleosporomycetidae</taxon>
        <taxon>Pleosporales</taxon>
        <taxon>Massarineae</taxon>
        <taxon>Lentitheciaceae</taxon>
        <taxon>Lentithecium</taxon>
    </lineage>
</organism>
<feature type="region of interest" description="Disordered" evidence="1">
    <location>
        <begin position="276"/>
        <end position="305"/>
    </location>
</feature>
<sequence length="305" mass="32059">MVRSVPFFAVAVSVAVYSVAIAAEQTCYGLNGTVLDSTYGPCNTDAKHSGCCAIHRPAGSVDICLDNGLCMATTGQYMGTIWQDGCTDPTGQDEGCPKMCPDARDDFNGSKPVLAWNVQMCDYGSYCCREANDRNNCCNNATAPKIKTNSLGAFQFQTSTAGDSSTATAAAASSTQSSSTKPTQVFGTAVSTGTPFTSSPTTSSTPDLCAAEKRKTVAVGGAVGGVLGAALVGALIAMFWLYKKEKHQRRIKEHYEAQFEVSSAYWPRPQTVVVDADSDLSGTPAEKDAEVVVLGEGDEGRRRSA</sequence>
<name>A0A6G1IVU2_9PLEO</name>
<dbReference type="Proteomes" id="UP000799291">
    <property type="component" value="Unassembled WGS sequence"/>
</dbReference>
<reference evidence="4" key="1">
    <citation type="journal article" date="2020" name="Stud. Mycol.">
        <title>101 Dothideomycetes genomes: a test case for predicting lifestyles and emergence of pathogens.</title>
        <authorList>
            <person name="Haridas S."/>
            <person name="Albert R."/>
            <person name="Binder M."/>
            <person name="Bloem J."/>
            <person name="Labutti K."/>
            <person name="Salamov A."/>
            <person name="Andreopoulos B."/>
            <person name="Baker S."/>
            <person name="Barry K."/>
            <person name="Bills G."/>
            <person name="Bluhm B."/>
            <person name="Cannon C."/>
            <person name="Castanera R."/>
            <person name="Culley D."/>
            <person name="Daum C."/>
            <person name="Ezra D."/>
            <person name="Gonzalez J."/>
            <person name="Henrissat B."/>
            <person name="Kuo A."/>
            <person name="Liang C."/>
            <person name="Lipzen A."/>
            <person name="Lutzoni F."/>
            <person name="Magnuson J."/>
            <person name="Mondo S."/>
            <person name="Nolan M."/>
            <person name="Ohm R."/>
            <person name="Pangilinan J."/>
            <person name="Park H.-J."/>
            <person name="Ramirez L."/>
            <person name="Alfaro M."/>
            <person name="Sun H."/>
            <person name="Tritt A."/>
            <person name="Yoshinaga Y."/>
            <person name="Zwiers L.-H."/>
            <person name="Turgeon B."/>
            <person name="Goodwin S."/>
            <person name="Spatafora J."/>
            <person name="Crous P."/>
            <person name="Grigoriev I."/>
        </authorList>
    </citation>
    <scope>NUCLEOTIDE SEQUENCE</scope>
    <source>
        <strain evidence="4">CBS 122367</strain>
    </source>
</reference>
<dbReference type="OrthoDB" id="5215637at2759"/>
<proteinExistence type="predicted"/>
<feature type="chain" id="PRO_5026233338" description="Mid2 domain-containing protein" evidence="3">
    <location>
        <begin position="23"/>
        <end position="305"/>
    </location>
</feature>
<evidence type="ECO:0008006" key="6">
    <source>
        <dbReference type="Google" id="ProtNLM"/>
    </source>
</evidence>
<keyword evidence="2" id="KW-0472">Membrane</keyword>
<keyword evidence="2" id="KW-1133">Transmembrane helix</keyword>
<accession>A0A6G1IVU2</accession>
<keyword evidence="3" id="KW-0732">Signal</keyword>
<evidence type="ECO:0000256" key="2">
    <source>
        <dbReference type="SAM" id="Phobius"/>
    </source>
</evidence>
<dbReference type="EMBL" id="MU005588">
    <property type="protein sequence ID" value="KAF2682100.1"/>
    <property type="molecule type" value="Genomic_DNA"/>
</dbReference>
<keyword evidence="5" id="KW-1185">Reference proteome</keyword>
<protein>
    <recommendedName>
        <fullName evidence="6">Mid2 domain-containing protein</fullName>
    </recommendedName>
</protein>
<keyword evidence="2" id="KW-0812">Transmembrane</keyword>
<gene>
    <name evidence="4" type="ORF">K458DRAFT_391135</name>
</gene>
<evidence type="ECO:0000313" key="5">
    <source>
        <dbReference type="Proteomes" id="UP000799291"/>
    </source>
</evidence>